<evidence type="ECO:0000313" key="3">
    <source>
        <dbReference type="Proteomes" id="UP000325081"/>
    </source>
</evidence>
<name>A0A5A7R1A6_STRAF</name>
<dbReference type="Proteomes" id="UP000325081">
    <property type="component" value="Unassembled WGS sequence"/>
</dbReference>
<organism evidence="2 3">
    <name type="scientific">Striga asiatica</name>
    <name type="common">Asiatic witchweed</name>
    <name type="synonym">Buchnera asiatica</name>
    <dbReference type="NCBI Taxonomy" id="4170"/>
    <lineage>
        <taxon>Eukaryota</taxon>
        <taxon>Viridiplantae</taxon>
        <taxon>Streptophyta</taxon>
        <taxon>Embryophyta</taxon>
        <taxon>Tracheophyta</taxon>
        <taxon>Spermatophyta</taxon>
        <taxon>Magnoliopsida</taxon>
        <taxon>eudicotyledons</taxon>
        <taxon>Gunneridae</taxon>
        <taxon>Pentapetalae</taxon>
        <taxon>asterids</taxon>
        <taxon>lamiids</taxon>
        <taxon>Lamiales</taxon>
        <taxon>Orobanchaceae</taxon>
        <taxon>Buchnereae</taxon>
        <taxon>Striga</taxon>
    </lineage>
</organism>
<feature type="non-terminal residue" evidence="2">
    <location>
        <position position="1"/>
    </location>
</feature>
<keyword evidence="3" id="KW-1185">Reference proteome</keyword>
<comment type="caution">
    <text evidence="2">The sequence shown here is derived from an EMBL/GenBank/DDBJ whole genome shotgun (WGS) entry which is preliminary data.</text>
</comment>
<evidence type="ECO:0000256" key="1">
    <source>
        <dbReference type="SAM" id="MobiDB-lite"/>
    </source>
</evidence>
<dbReference type="EMBL" id="BKCP01009715">
    <property type="protein sequence ID" value="GER51465.1"/>
    <property type="molecule type" value="Genomic_DNA"/>
</dbReference>
<sequence length="128" mass="14602">VNNRGNRRFRIGAEIGRYYLTDMGNPDLLRTDTRFDYIDLSGLPFPAFRNRRIASIGTEMGYEGSNPPTPDPDPFTPERKKAKPLPLEKERLFATIPVSIDDQYDSNSPIRHKTISPLSDRELSFCQA</sequence>
<protein>
    <submittedName>
        <fullName evidence="2">Phosphate transporter 4</fullName>
    </submittedName>
</protein>
<evidence type="ECO:0000313" key="2">
    <source>
        <dbReference type="EMBL" id="GER51465.1"/>
    </source>
</evidence>
<dbReference type="AlphaFoldDB" id="A0A5A7R1A6"/>
<accession>A0A5A7R1A6</accession>
<proteinExistence type="predicted"/>
<feature type="region of interest" description="Disordered" evidence="1">
    <location>
        <begin position="59"/>
        <end position="86"/>
    </location>
</feature>
<gene>
    <name evidence="2" type="ORF">STAS_28852</name>
</gene>
<reference evidence="3" key="1">
    <citation type="journal article" date="2019" name="Curr. Biol.">
        <title>Genome Sequence of Striga asiatica Provides Insight into the Evolution of Plant Parasitism.</title>
        <authorList>
            <person name="Yoshida S."/>
            <person name="Kim S."/>
            <person name="Wafula E.K."/>
            <person name="Tanskanen J."/>
            <person name="Kim Y.M."/>
            <person name="Honaas L."/>
            <person name="Yang Z."/>
            <person name="Spallek T."/>
            <person name="Conn C.E."/>
            <person name="Ichihashi Y."/>
            <person name="Cheong K."/>
            <person name="Cui S."/>
            <person name="Der J.P."/>
            <person name="Gundlach H."/>
            <person name="Jiao Y."/>
            <person name="Hori C."/>
            <person name="Ishida J.K."/>
            <person name="Kasahara H."/>
            <person name="Kiba T."/>
            <person name="Kim M.S."/>
            <person name="Koo N."/>
            <person name="Laohavisit A."/>
            <person name="Lee Y.H."/>
            <person name="Lumba S."/>
            <person name="McCourt P."/>
            <person name="Mortimer J.C."/>
            <person name="Mutuku J.M."/>
            <person name="Nomura T."/>
            <person name="Sasaki-Sekimoto Y."/>
            <person name="Seto Y."/>
            <person name="Wang Y."/>
            <person name="Wakatake T."/>
            <person name="Sakakibara H."/>
            <person name="Demura T."/>
            <person name="Yamaguchi S."/>
            <person name="Yoneyama K."/>
            <person name="Manabe R.I."/>
            <person name="Nelson D.C."/>
            <person name="Schulman A.H."/>
            <person name="Timko M.P."/>
            <person name="dePamphilis C.W."/>
            <person name="Choi D."/>
            <person name="Shirasu K."/>
        </authorList>
    </citation>
    <scope>NUCLEOTIDE SEQUENCE [LARGE SCALE GENOMIC DNA]</scope>
    <source>
        <strain evidence="3">cv. UVA1</strain>
    </source>
</reference>